<dbReference type="VEuPathDB" id="FungiDB:RhiirFUN_006872"/>
<sequence length="678" mass="77896">MTPSSRFKLDIVDVEICYDYQDLKNISKIDSGGSASVFVARWKDTPTKYAIKKFDKDKISMREIINEINLMIIASNPNIIRFFGITKLKDELSLVLEYADGGTLEKYLRENAITLIKWETQLKFANETAAAISWLHHNKIIHGDLHPKNILIHQHTIKLADFGCSRIQGLDYYSEGFTKPRGIIPYMDPKILDNNKSYDLTEKSDIYSLGIVFWELTSCLSPFGFEESLKKNNDTTEIVLRILSGEREERNLNTNGKFVTLYEKCWKHEPDERPNIQQVTSELNSIDPIISENNNVSENINSIDESNATEESENEDSELPDSPSCEDCDINIKFKDRVQNVHKGSRFKLDIVDVEKYYDYQDFKNISKIDSGGSASVFVTYWKDTLTKYAIKKFDKDKISMREIINEINLMIIASNPNIIRFFGITKLKDELSLVLEYADGGTLEKYLRENAITLIKWETQLKFANETAAAISWLHHNKIIHGDLHPKNILIHQHTIKLADFGCSRLQGLDYYSEGFTKPRGIIPYMDPKILDNNKSYELTEKSDIYSLGIVFWELTSCLSPFGFEESLKKNNDTTEIVLRILSGEREERNLNTNGKFVTLYEKCWKHEPAERPNIQQVTSELNSIDPIIPIDSEYNNVSENINSIDESNATKESENEDSDLPDSPSCEDCDINIKFK</sequence>
<dbReference type="Proteomes" id="UP000234323">
    <property type="component" value="Unassembled WGS sequence"/>
</dbReference>
<comment type="caution">
    <text evidence="7">The sequence shown here is derived from an EMBL/GenBank/DDBJ whole genome shotgun (WGS) entry which is preliminary data.</text>
</comment>
<dbReference type="Pfam" id="PF00069">
    <property type="entry name" value="Pkinase"/>
    <property type="match status" value="2"/>
</dbReference>
<evidence type="ECO:0000256" key="3">
    <source>
        <dbReference type="ARBA" id="ARBA00022777"/>
    </source>
</evidence>
<evidence type="ECO:0000256" key="1">
    <source>
        <dbReference type="ARBA" id="ARBA00022679"/>
    </source>
</evidence>
<reference evidence="7 8" key="1">
    <citation type="submission" date="2015-10" db="EMBL/GenBank/DDBJ databases">
        <title>Genome analyses suggest a sexual origin of heterokaryosis in a supposedly ancient asexual fungus.</title>
        <authorList>
            <person name="Ropars J."/>
            <person name="Sedzielewska K."/>
            <person name="Noel J."/>
            <person name="Charron P."/>
            <person name="Farinelli L."/>
            <person name="Marton T."/>
            <person name="Kruger M."/>
            <person name="Pelin A."/>
            <person name="Brachmann A."/>
            <person name="Corradi N."/>
        </authorList>
    </citation>
    <scope>NUCLEOTIDE SEQUENCE [LARGE SCALE GENOMIC DNA]</scope>
    <source>
        <strain evidence="7 8">A4</strain>
    </source>
</reference>
<evidence type="ECO:0000256" key="4">
    <source>
        <dbReference type="ARBA" id="ARBA00022840"/>
    </source>
</evidence>
<dbReference type="InterPro" id="IPR011009">
    <property type="entry name" value="Kinase-like_dom_sf"/>
</dbReference>
<feature type="compositionally biased region" description="Acidic residues" evidence="5">
    <location>
        <begin position="656"/>
        <end position="671"/>
    </location>
</feature>
<feature type="domain" description="Protein kinase" evidence="6">
    <location>
        <begin position="363"/>
        <end position="630"/>
    </location>
</feature>
<dbReference type="SUPFAM" id="SSF56112">
    <property type="entry name" value="Protein kinase-like (PK-like)"/>
    <property type="match status" value="2"/>
</dbReference>
<dbReference type="AlphaFoldDB" id="A0A2I1GNR6"/>
<keyword evidence="8" id="KW-1185">Reference proteome</keyword>
<feature type="compositionally biased region" description="Acidic residues" evidence="5">
    <location>
        <begin position="307"/>
        <end position="324"/>
    </location>
</feature>
<keyword evidence="4" id="KW-0067">ATP-binding</keyword>
<evidence type="ECO:0000313" key="8">
    <source>
        <dbReference type="Proteomes" id="UP000234323"/>
    </source>
</evidence>
<dbReference type="PANTHER" id="PTHR44329">
    <property type="entry name" value="SERINE/THREONINE-PROTEIN KINASE TNNI3K-RELATED"/>
    <property type="match status" value="1"/>
</dbReference>
<name>A0A2I1GNR6_9GLOM</name>
<dbReference type="Gene3D" id="1.10.510.10">
    <property type="entry name" value="Transferase(Phosphotransferase) domain 1"/>
    <property type="match status" value="2"/>
</dbReference>
<dbReference type="InterPro" id="IPR051681">
    <property type="entry name" value="Ser/Thr_Kinases-Pseudokinases"/>
</dbReference>
<evidence type="ECO:0000256" key="2">
    <source>
        <dbReference type="ARBA" id="ARBA00022741"/>
    </source>
</evidence>
<feature type="domain" description="Protein kinase" evidence="6">
    <location>
        <begin position="23"/>
        <end position="290"/>
    </location>
</feature>
<dbReference type="InterPro" id="IPR000719">
    <property type="entry name" value="Prot_kinase_dom"/>
</dbReference>
<accession>A0A2I1GNR6</accession>
<evidence type="ECO:0000313" key="7">
    <source>
        <dbReference type="EMBL" id="PKY48282.1"/>
    </source>
</evidence>
<gene>
    <name evidence="7" type="ORF">RhiirA4_544522</name>
</gene>
<keyword evidence="2" id="KW-0547">Nucleotide-binding</keyword>
<keyword evidence="1" id="KW-0808">Transferase</keyword>
<evidence type="ECO:0000256" key="5">
    <source>
        <dbReference type="SAM" id="MobiDB-lite"/>
    </source>
</evidence>
<proteinExistence type="predicted"/>
<dbReference type="VEuPathDB" id="FungiDB:RhiirA1_472057"/>
<keyword evidence="3 7" id="KW-0418">Kinase</keyword>
<dbReference type="GO" id="GO:0004674">
    <property type="term" value="F:protein serine/threonine kinase activity"/>
    <property type="evidence" value="ECO:0007669"/>
    <property type="project" value="TreeGrafter"/>
</dbReference>
<feature type="region of interest" description="Disordered" evidence="5">
    <location>
        <begin position="647"/>
        <end position="671"/>
    </location>
</feature>
<dbReference type="VEuPathDB" id="FungiDB:FUN_004717"/>
<protein>
    <submittedName>
        <fullName evidence="7">Kinase-like protein</fullName>
    </submittedName>
</protein>
<dbReference type="PANTHER" id="PTHR44329:SF288">
    <property type="entry name" value="MITOGEN-ACTIVATED PROTEIN KINASE KINASE KINASE 20"/>
    <property type="match status" value="1"/>
</dbReference>
<dbReference type="GO" id="GO:0005524">
    <property type="term" value="F:ATP binding"/>
    <property type="evidence" value="ECO:0007669"/>
    <property type="project" value="UniProtKB-KW"/>
</dbReference>
<evidence type="ECO:0000259" key="6">
    <source>
        <dbReference type="PROSITE" id="PS50011"/>
    </source>
</evidence>
<organism evidence="7 8">
    <name type="scientific">Rhizophagus irregularis</name>
    <dbReference type="NCBI Taxonomy" id="588596"/>
    <lineage>
        <taxon>Eukaryota</taxon>
        <taxon>Fungi</taxon>
        <taxon>Fungi incertae sedis</taxon>
        <taxon>Mucoromycota</taxon>
        <taxon>Glomeromycotina</taxon>
        <taxon>Glomeromycetes</taxon>
        <taxon>Glomerales</taxon>
        <taxon>Glomeraceae</taxon>
        <taxon>Rhizophagus</taxon>
    </lineage>
</organism>
<dbReference type="EMBL" id="LLXI01000625">
    <property type="protein sequence ID" value="PKY48282.1"/>
    <property type="molecule type" value="Genomic_DNA"/>
</dbReference>
<dbReference type="PROSITE" id="PS50011">
    <property type="entry name" value="PROTEIN_KINASE_DOM"/>
    <property type="match status" value="2"/>
</dbReference>
<feature type="region of interest" description="Disordered" evidence="5">
    <location>
        <begin position="305"/>
        <end position="324"/>
    </location>
</feature>